<dbReference type="EnsemblPlants" id="Pp3c2_9730V3.2">
    <property type="protein sequence ID" value="Pp3c2_9730V3.2"/>
    <property type="gene ID" value="Pp3c2_9730"/>
</dbReference>
<dbReference type="PaxDb" id="3218-PP1S84_112V6.1"/>
<dbReference type="GeneID" id="112279152"/>
<dbReference type="Proteomes" id="UP000006727">
    <property type="component" value="Chromosome 2"/>
</dbReference>
<evidence type="ECO:0000313" key="3">
    <source>
        <dbReference type="EMBL" id="PNR59656.1"/>
    </source>
</evidence>
<proteinExistence type="predicted"/>
<dbReference type="Gramene" id="Pp3c2_9730V3.2">
    <property type="protein sequence ID" value="Pp3c2_9730V3.2"/>
    <property type="gene ID" value="Pp3c2_9730"/>
</dbReference>
<dbReference type="Gramene" id="Pp3c2_9730V3.1">
    <property type="protein sequence ID" value="Pp3c2_9730V3.1"/>
    <property type="gene ID" value="Pp3c2_9730"/>
</dbReference>
<reference evidence="3 5" key="2">
    <citation type="journal article" date="2018" name="Plant J.">
        <title>The Physcomitrella patens chromosome-scale assembly reveals moss genome structure and evolution.</title>
        <authorList>
            <person name="Lang D."/>
            <person name="Ullrich K.K."/>
            <person name="Murat F."/>
            <person name="Fuchs J."/>
            <person name="Jenkins J."/>
            <person name="Haas F.B."/>
            <person name="Piednoel M."/>
            <person name="Gundlach H."/>
            <person name="Van Bel M."/>
            <person name="Meyberg R."/>
            <person name="Vives C."/>
            <person name="Morata J."/>
            <person name="Symeonidi A."/>
            <person name="Hiss M."/>
            <person name="Muchero W."/>
            <person name="Kamisugi Y."/>
            <person name="Saleh O."/>
            <person name="Blanc G."/>
            <person name="Decker E.L."/>
            <person name="van Gessel N."/>
            <person name="Grimwood J."/>
            <person name="Hayes R.D."/>
            <person name="Graham S.W."/>
            <person name="Gunter L.E."/>
            <person name="McDaniel S.F."/>
            <person name="Hoernstein S.N.W."/>
            <person name="Larsson A."/>
            <person name="Li F.W."/>
            <person name="Perroud P.F."/>
            <person name="Phillips J."/>
            <person name="Ranjan P."/>
            <person name="Rokshar D.S."/>
            <person name="Rothfels C.J."/>
            <person name="Schneider L."/>
            <person name="Shu S."/>
            <person name="Stevenson D.W."/>
            <person name="Thummler F."/>
            <person name="Tillich M."/>
            <person name="Villarreal Aguilar J.C."/>
            <person name="Widiez T."/>
            <person name="Wong G.K."/>
            <person name="Wymore A."/>
            <person name="Zhang Y."/>
            <person name="Zimmer A.D."/>
            <person name="Quatrano R.S."/>
            <person name="Mayer K.F.X."/>
            <person name="Goodstein D."/>
            <person name="Casacuberta J.M."/>
            <person name="Vandepoele K."/>
            <person name="Reski R."/>
            <person name="Cuming A.C."/>
            <person name="Tuskan G.A."/>
            <person name="Maumus F."/>
            <person name="Salse J."/>
            <person name="Schmutz J."/>
            <person name="Rensing S.A."/>
        </authorList>
    </citation>
    <scope>NUCLEOTIDE SEQUENCE [LARGE SCALE GENOMIC DNA]</scope>
    <source>
        <strain evidence="4 5">cv. Gransden 2004</strain>
    </source>
</reference>
<keyword evidence="1" id="KW-0805">Transcription regulation</keyword>
<accession>A0A2K1L0V1</accession>
<evidence type="ECO:0000256" key="1">
    <source>
        <dbReference type="ARBA" id="ARBA00023015"/>
    </source>
</evidence>
<dbReference type="EMBL" id="ABEU02000002">
    <property type="protein sequence ID" value="PNR59656.1"/>
    <property type="molecule type" value="Genomic_DNA"/>
</dbReference>
<gene>
    <name evidence="4" type="primary">LOC112279152</name>
    <name evidence="3" type="ORF">PHYPA_002448</name>
</gene>
<reference evidence="3 5" key="1">
    <citation type="journal article" date="2008" name="Science">
        <title>The Physcomitrella genome reveals evolutionary insights into the conquest of land by plants.</title>
        <authorList>
            <person name="Rensing S."/>
            <person name="Lang D."/>
            <person name="Zimmer A."/>
            <person name="Terry A."/>
            <person name="Salamov A."/>
            <person name="Shapiro H."/>
            <person name="Nishiyama T."/>
            <person name="Perroud P.-F."/>
            <person name="Lindquist E."/>
            <person name="Kamisugi Y."/>
            <person name="Tanahashi T."/>
            <person name="Sakakibara K."/>
            <person name="Fujita T."/>
            <person name="Oishi K."/>
            <person name="Shin-I T."/>
            <person name="Kuroki Y."/>
            <person name="Toyoda A."/>
            <person name="Suzuki Y."/>
            <person name="Hashimoto A."/>
            <person name="Yamaguchi K."/>
            <person name="Sugano A."/>
            <person name="Kohara Y."/>
            <person name="Fujiyama A."/>
            <person name="Anterola A."/>
            <person name="Aoki S."/>
            <person name="Ashton N."/>
            <person name="Barbazuk W.B."/>
            <person name="Barker E."/>
            <person name="Bennetzen J."/>
            <person name="Bezanilla M."/>
            <person name="Blankenship R."/>
            <person name="Cho S.H."/>
            <person name="Dutcher S."/>
            <person name="Estelle M."/>
            <person name="Fawcett J.A."/>
            <person name="Gundlach H."/>
            <person name="Hanada K."/>
            <person name="Heyl A."/>
            <person name="Hicks K.A."/>
            <person name="Hugh J."/>
            <person name="Lohr M."/>
            <person name="Mayer K."/>
            <person name="Melkozernov A."/>
            <person name="Murata T."/>
            <person name="Nelson D."/>
            <person name="Pils B."/>
            <person name="Prigge M."/>
            <person name="Reiss B."/>
            <person name="Renner T."/>
            <person name="Rombauts S."/>
            <person name="Rushton P."/>
            <person name="Sanderfoot A."/>
            <person name="Schween G."/>
            <person name="Shiu S.-H."/>
            <person name="Stueber K."/>
            <person name="Theodoulou F.L."/>
            <person name="Tu H."/>
            <person name="Van de Peer Y."/>
            <person name="Verrier P.J."/>
            <person name="Waters E."/>
            <person name="Wood A."/>
            <person name="Yang L."/>
            <person name="Cove D."/>
            <person name="Cuming A."/>
            <person name="Hasebe M."/>
            <person name="Lucas S."/>
            <person name="Mishler D.B."/>
            <person name="Reski R."/>
            <person name="Grigoriev I."/>
            <person name="Quatrano R.S."/>
            <person name="Boore J.L."/>
        </authorList>
    </citation>
    <scope>NUCLEOTIDE SEQUENCE [LARGE SCALE GENOMIC DNA]</scope>
    <source>
        <strain evidence="4 5">cv. Gransden 2004</strain>
    </source>
</reference>
<evidence type="ECO:0000313" key="5">
    <source>
        <dbReference type="Proteomes" id="UP000006727"/>
    </source>
</evidence>
<dbReference type="InterPro" id="IPR005202">
    <property type="entry name" value="TF_GRAS"/>
</dbReference>
<evidence type="ECO:0000313" key="4">
    <source>
        <dbReference type="EnsemblPlants" id="Pp3c2_9730V3.1"/>
    </source>
</evidence>
<dbReference type="OrthoDB" id="1908565at2759"/>
<dbReference type="Pfam" id="PF03514">
    <property type="entry name" value="GRAS"/>
    <property type="match status" value="1"/>
</dbReference>
<dbReference type="PANTHER" id="PTHR31636">
    <property type="entry name" value="OSJNBA0084A10.13 PROTEIN-RELATED"/>
    <property type="match status" value="1"/>
</dbReference>
<dbReference type="RefSeq" id="XP_024369073.1">
    <property type="nucleotide sequence ID" value="XM_024513305.2"/>
</dbReference>
<dbReference type="GO" id="GO:0043565">
    <property type="term" value="F:sequence-specific DNA binding"/>
    <property type="evidence" value="ECO:0000318"/>
    <property type="project" value="GO_Central"/>
</dbReference>
<organism evidence="3">
    <name type="scientific">Physcomitrium patens</name>
    <name type="common">Spreading-leaved earth moss</name>
    <name type="synonym">Physcomitrella patens</name>
    <dbReference type="NCBI Taxonomy" id="3218"/>
    <lineage>
        <taxon>Eukaryota</taxon>
        <taxon>Viridiplantae</taxon>
        <taxon>Streptophyta</taxon>
        <taxon>Embryophyta</taxon>
        <taxon>Bryophyta</taxon>
        <taxon>Bryophytina</taxon>
        <taxon>Bryopsida</taxon>
        <taxon>Funariidae</taxon>
        <taxon>Funariales</taxon>
        <taxon>Funariaceae</taxon>
        <taxon>Physcomitrium</taxon>
    </lineage>
</organism>
<dbReference type="GO" id="GO:0006355">
    <property type="term" value="P:regulation of DNA-templated transcription"/>
    <property type="evidence" value="ECO:0000318"/>
    <property type="project" value="GO_Central"/>
</dbReference>
<keyword evidence="2" id="KW-0804">Transcription</keyword>
<dbReference type="EnsemblPlants" id="Pp3c2_9730V3.1">
    <property type="protein sequence ID" value="Pp3c2_9730V3.1"/>
    <property type="gene ID" value="Pp3c2_9730"/>
</dbReference>
<dbReference type="PROSITE" id="PS50985">
    <property type="entry name" value="GRAS"/>
    <property type="match status" value="1"/>
</dbReference>
<keyword evidence="5" id="KW-1185">Reference proteome</keyword>
<dbReference type="GO" id="GO:0003700">
    <property type="term" value="F:DNA-binding transcription factor activity"/>
    <property type="evidence" value="ECO:0000318"/>
    <property type="project" value="GO_Central"/>
</dbReference>
<name>A0A2K1L0V1_PHYPA</name>
<dbReference type="GO" id="GO:0005634">
    <property type="term" value="C:nucleus"/>
    <property type="evidence" value="ECO:0000318"/>
    <property type="project" value="GO_Central"/>
</dbReference>
<dbReference type="AlphaFoldDB" id="A0A2K1L0V1"/>
<protein>
    <submittedName>
        <fullName evidence="3 4">Uncharacterized protein</fullName>
    </submittedName>
</protein>
<evidence type="ECO:0000256" key="2">
    <source>
        <dbReference type="ARBA" id="ARBA00023163"/>
    </source>
</evidence>
<sequence>MATMEKEESANIYIDHEDLFRVPPSSNCDQSILSMTNNWGDERLTQWFDGAIDVEGTPGLGLDLNLAVEDEDVQDMAYSDRLWSGIDEPIVLSEGRTRVNYYLAASTVELDVPEPNDSISAADMLRLPIIHGSYCAPGANSLNKYTAWSEMPSDAALESVSDMHYGSNSDGSTRPTQGLEDLFDAEEDHQLEIMSNDADSIELTMEILSDGVMSVSLEEESDDDSLQELIAYRRSSSSSRHEFEYELMQSPIRPGTGFTARKKMMHEWVNQGESTFIVPDNIKGADPEEKITIGNGPHDILQPREMLSQPGDSRWAEQLLNLCAGAIASKNIGRTQHLMWVLNELASFTGDGNQRLAAYGLKALFCRITGGKEASATYIRPFHHQEKTLGPKAVHRALVTFHEFSAWHQVAYTVTNETLLEVFAGKSHLHIVDVGIIKGLQWPILIDALSNRPGGPPTKLRITTIRHQNATAKTTGSKQVDAESADFMSRLVTFAKVLGLHCELNMYVGPLENIKKEDLKLEDGEVLAVCCQFRLHRLSNLVPKSSRHSPTPHLSPRDAFLDFLSSLKPSVLVVSENDADMLSENFLTRFKEIINFWWTFFDSTHIAFNGREPEAQQIVEYEGSMIMLNGIACEGVERIERNDRQDNWMSRIRRAGFVPMCISEDTKKTVQVLLQNTASVHWSVRYSQNTNCVNMSWKDQPVNFTSLWKAPSCSRKLCKCNMLHD</sequence>
<reference evidence="4" key="3">
    <citation type="submission" date="2020-12" db="UniProtKB">
        <authorList>
            <consortium name="EnsemblPlants"/>
        </authorList>
    </citation>
    <scope>IDENTIFICATION</scope>
</reference>